<evidence type="ECO:0000259" key="5">
    <source>
        <dbReference type="Pfam" id="PF13439"/>
    </source>
</evidence>
<evidence type="ECO:0000313" key="6">
    <source>
        <dbReference type="EMBL" id="RYP84464.1"/>
    </source>
</evidence>
<gene>
    <name evidence="6" type="ORF">EKO23_15705</name>
</gene>
<dbReference type="PANTHER" id="PTHR46401:SF2">
    <property type="entry name" value="GLYCOSYLTRANSFERASE WBBK-RELATED"/>
    <property type="match status" value="1"/>
</dbReference>
<keyword evidence="2 6" id="KW-0808">Transferase</keyword>
<dbReference type="InterPro" id="IPR028098">
    <property type="entry name" value="Glyco_trans_4-like_N"/>
</dbReference>
<dbReference type="Gene3D" id="3.40.50.2000">
    <property type="entry name" value="Glycogen Phosphorylase B"/>
    <property type="match status" value="2"/>
</dbReference>
<evidence type="ECO:0000256" key="2">
    <source>
        <dbReference type="ARBA" id="ARBA00022679"/>
    </source>
</evidence>
<evidence type="ECO:0000256" key="3">
    <source>
        <dbReference type="SAM" id="MobiDB-lite"/>
    </source>
</evidence>
<dbReference type="PANTHER" id="PTHR46401">
    <property type="entry name" value="GLYCOSYLTRANSFERASE WBBK-RELATED"/>
    <property type="match status" value="1"/>
</dbReference>
<dbReference type="Pfam" id="PF13439">
    <property type="entry name" value="Glyco_transf_4"/>
    <property type="match status" value="1"/>
</dbReference>
<evidence type="ECO:0000256" key="1">
    <source>
        <dbReference type="ARBA" id="ARBA00022676"/>
    </source>
</evidence>
<dbReference type="GO" id="GO:0009103">
    <property type="term" value="P:lipopolysaccharide biosynthetic process"/>
    <property type="evidence" value="ECO:0007669"/>
    <property type="project" value="TreeGrafter"/>
</dbReference>
<keyword evidence="1" id="KW-0328">Glycosyltransferase</keyword>
<dbReference type="InterPro" id="IPR023986">
    <property type="entry name" value="GlycosylTfrase_MSMEG0565"/>
</dbReference>
<sequence>MHRHGNRGEGVPGRRGDRHRRSEPGEDQTVNTVTARADKPRVALVTYSTSARGGVVHTLSLAGAMVDRAMPVRIVALGKPGQNFFRPVRAPYSLVPTSAPADTLEERVFASIDDLEAGLSKIADEVDIFHTQDCISARAAARVRDAGAQVRVVRTVHHVDDFTTAALVDCQRKAIEEPDQLVVVSKDWRDRLKADYGVDAVVIHNGVDANRFPPIDPGKRAALRQHAGVDERFVFLSVGGIEPRKGSIFLVQAMSILAHELDPAPALVVVGGHSFQDYTRYRDEVLAALPGLGLQLGRDVILAGSISDAELHDWYRSADALSFPSVKEGWGMAVLEAMAADLPVVSSNIAVFREYLAPDQTAVMTQAGNPESLAVGMRRLVTDHALRDTLIRGGRDLVPAFSWQRAADEHALLYAQMPD</sequence>
<comment type="caution">
    <text evidence="6">The sequence shown here is derived from an EMBL/GenBank/DDBJ whole genome shotgun (WGS) entry which is preliminary data.</text>
</comment>
<dbReference type="SUPFAM" id="SSF53756">
    <property type="entry name" value="UDP-Glycosyltransferase/glycogen phosphorylase"/>
    <property type="match status" value="1"/>
</dbReference>
<dbReference type="AlphaFoldDB" id="A0A4Q4ZBE8"/>
<feature type="domain" description="Glycosyltransferase subfamily 4-like N-terminal" evidence="5">
    <location>
        <begin position="53"/>
        <end position="211"/>
    </location>
</feature>
<dbReference type="NCBIfam" id="TIGR04047">
    <property type="entry name" value="MSMEG_0565_glyc"/>
    <property type="match status" value="1"/>
</dbReference>
<accession>A0A4Q4ZBE8</accession>
<name>A0A4Q4ZBE8_9ACTN</name>
<feature type="region of interest" description="Disordered" evidence="3">
    <location>
        <begin position="1"/>
        <end position="35"/>
    </location>
</feature>
<proteinExistence type="predicted"/>
<keyword evidence="7" id="KW-1185">Reference proteome</keyword>
<dbReference type="Pfam" id="PF00534">
    <property type="entry name" value="Glycos_transf_1"/>
    <property type="match status" value="1"/>
</dbReference>
<feature type="domain" description="Glycosyl transferase family 1" evidence="4">
    <location>
        <begin position="225"/>
        <end position="395"/>
    </location>
</feature>
<evidence type="ECO:0000313" key="7">
    <source>
        <dbReference type="Proteomes" id="UP000295198"/>
    </source>
</evidence>
<protein>
    <submittedName>
        <fullName evidence="6">MSMEG_0565 family glycosyltransferase</fullName>
    </submittedName>
</protein>
<dbReference type="Proteomes" id="UP000295198">
    <property type="component" value="Unassembled WGS sequence"/>
</dbReference>
<dbReference type="EMBL" id="SDKM01000023">
    <property type="protein sequence ID" value="RYP84464.1"/>
    <property type="molecule type" value="Genomic_DNA"/>
</dbReference>
<organism evidence="6 7">
    <name type="scientific">Nocardioides guangzhouensis</name>
    <dbReference type="NCBI Taxonomy" id="2497878"/>
    <lineage>
        <taxon>Bacteria</taxon>
        <taxon>Bacillati</taxon>
        <taxon>Actinomycetota</taxon>
        <taxon>Actinomycetes</taxon>
        <taxon>Propionibacteriales</taxon>
        <taxon>Nocardioidaceae</taxon>
        <taxon>Nocardioides</taxon>
    </lineage>
</organism>
<dbReference type="OrthoDB" id="8555507at2"/>
<feature type="compositionally biased region" description="Basic and acidic residues" evidence="3">
    <location>
        <begin position="12"/>
        <end position="24"/>
    </location>
</feature>
<evidence type="ECO:0000259" key="4">
    <source>
        <dbReference type="Pfam" id="PF00534"/>
    </source>
</evidence>
<dbReference type="GO" id="GO:0016757">
    <property type="term" value="F:glycosyltransferase activity"/>
    <property type="evidence" value="ECO:0007669"/>
    <property type="project" value="UniProtKB-KW"/>
</dbReference>
<dbReference type="InterPro" id="IPR001296">
    <property type="entry name" value="Glyco_trans_1"/>
</dbReference>
<reference evidence="6 7" key="1">
    <citation type="submission" date="2019-01" db="EMBL/GenBank/DDBJ databases">
        <title>Nocardioides guangzhouensis sp. nov., an actinobacterium isolated from soil.</title>
        <authorList>
            <person name="Fu Y."/>
            <person name="Cai Y."/>
            <person name="Lin Z."/>
            <person name="Chen P."/>
        </authorList>
    </citation>
    <scope>NUCLEOTIDE SEQUENCE [LARGE SCALE GENOMIC DNA]</scope>
    <source>
        <strain evidence="6 7">130</strain>
    </source>
</reference>
<dbReference type="CDD" id="cd03801">
    <property type="entry name" value="GT4_PimA-like"/>
    <property type="match status" value="1"/>
</dbReference>